<protein>
    <submittedName>
        <fullName evidence="1">Uncharacterized protein</fullName>
    </submittedName>
</protein>
<name>A0A5B7IDR5_PORTR</name>
<proteinExistence type="predicted"/>
<accession>A0A5B7IDR5</accession>
<gene>
    <name evidence="1" type="ORF">E2C01_076655</name>
</gene>
<dbReference type="AlphaFoldDB" id="A0A5B7IDR5"/>
<reference evidence="1 2" key="1">
    <citation type="submission" date="2019-05" db="EMBL/GenBank/DDBJ databases">
        <title>Another draft genome of Portunus trituberculatus and its Hox gene families provides insights of decapod evolution.</title>
        <authorList>
            <person name="Jeong J.-H."/>
            <person name="Song I."/>
            <person name="Kim S."/>
            <person name="Choi T."/>
            <person name="Kim D."/>
            <person name="Ryu S."/>
            <person name="Kim W."/>
        </authorList>
    </citation>
    <scope>NUCLEOTIDE SEQUENCE [LARGE SCALE GENOMIC DNA]</scope>
    <source>
        <tissue evidence="1">Muscle</tissue>
    </source>
</reference>
<dbReference type="Proteomes" id="UP000324222">
    <property type="component" value="Unassembled WGS sequence"/>
</dbReference>
<evidence type="ECO:0000313" key="2">
    <source>
        <dbReference type="Proteomes" id="UP000324222"/>
    </source>
</evidence>
<comment type="caution">
    <text evidence="1">The sequence shown here is derived from an EMBL/GenBank/DDBJ whole genome shotgun (WGS) entry which is preliminary data.</text>
</comment>
<organism evidence="1 2">
    <name type="scientific">Portunus trituberculatus</name>
    <name type="common">Swimming crab</name>
    <name type="synonym">Neptunus trituberculatus</name>
    <dbReference type="NCBI Taxonomy" id="210409"/>
    <lineage>
        <taxon>Eukaryota</taxon>
        <taxon>Metazoa</taxon>
        <taxon>Ecdysozoa</taxon>
        <taxon>Arthropoda</taxon>
        <taxon>Crustacea</taxon>
        <taxon>Multicrustacea</taxon>
        <taxon>Malacostraca</taxon>
        <taxon>Eumalacostraca</taxon>
        <taxon>Eucarida</taxon>
        <taxon>Decapoda</taxon>
        <taxon>Pleocyemata</taxon>
        <taxon>Brachyura</taxon>
        <taxon>Eubrachyura</taxon>
        <taxon>Portunoidea</taxon>
        <taxon>Portunidae</taxon>
        <taxon>Portuninae</taxon>
        <taxon>Portunus</taxon>
    </lineage>
</organism>
<sequence>MPDELPYPKLVQVTQACTKKKKIRHIVHTRPNIMLEYKHHST</sequence>
<keyword evidence="2" id="KW-1185">Reference proteome</keyword>
<dbReference type="EMBL" id="VSRR010058650">
    <property type="protein sequence ID" value="MPC82012.1"/>
    <property type="molecule type" value="Genomic_DNA"/>
</dbReference>
<evidence type="ECO:0000313" key="1">
    <source>
        <dbReference type="EMBL" id="MPC82012.1"/>
    </source>
</evidence>